<proteinExistence type="predicted"/>
<keyword evidence="3" id="KW-1185">Reference proteome</keyword>
<name>A0A4C1ZB61_EUMVA</name>
<gene>
    <name evidence="2" type="ORF">EVAR_47800_1</name>
</gene>
<dbReference type="Proteomes" id="UP000299102">
    <property type="component" value="Unassembled WGS sequence"/>
</dbReference>
<reference evidence="2 3" key="1">
    <citation type="journal article" date="2019" name="Commun. Biol.">
        <title>The bagworm genome reveals a unique fibroin gene that provides high tensile strength.</title>
        <authorList>
            <person name="Kono N."/>
            <person name="Nakamura H."/>
            <person name="Ohtoshi R."/>
            <person name="Tomita M."/>
            <person name="Numata K."/>
            <person name="Arakawa K."/>
        </authorList>
    </citation>
    <scope>NUCLEOTIDE SEQUENCE [LARGE SCALE GENOMIC DNA]</scope>
</reference>
<organism evidence="2 3">
    <name type="scientific">Eumeta variegata</name>
    <name type="common">Bagworm moth</name>
    <name type="synonym">Eumeta japonica</name>
    <dbReference type="NCBI Taxonomy" id="151549"/>
    <lineage>
        <taxon>Eukaryota</taxon>
        <taxon>Metazoa</taxon>
        <taxon>Ecdysozoa</taxon>
        <taxon>Arthropoda</taxon>
        <taxon>Hexapoda</taxon>
        <taxon>Insecta</taxon>
        <taxon>Pterygota</taxon>
        <taxon>Neoptera</taxon>
        <taxon>Endopterygota</taxon>
        <taxon>Lepidoptera</taxon>
        <taxon>Glossata</taxon>
        <taxon>Ditrysia</taxon>
        <taxon>Tineoidea</taxon>
        <taxon>Psychidae</taxon>
        <taxon>Oiketicinae</taxon>
        <taxon>Eumeta</taxon>
    </lineage>
</organism>
<sequence>MAPKVSHLARIIYGSYVHRRTSHKQHPRLKTEFSSGPESESKAELDFKIESGDNIERLDVHASGDTGKS</sequence>
<comment type="caution">
    <text evidence="2">The sequence shown here is derived from an EMBL/GenBank/DDBJ whole genome shotgun (WGS) entry which is preliminary data.</text>
</comment>
<feature type="region of interest" description="Disordered" evidence="1">
    <location>
        <begin position="19"/>
        <end position="43"/>
    </location>
</feature>
<feature type="compositionally biased region" description="Basic residues" evidence="1">
    <location>
        <begin position="19"/>
        <end position="28"/>
    </location>
</feature>
<evidence type="ECO:0000256" key="1">
    <source>
        <dbReference type="SAM" id="MobiDB-lite"/>
    </source>
</evidence>
<evidence type="ECO:0000313" key="3">
    <source>
        <dbReference type="Proteomes" id="UP000299102"/>
    </source>
</evidence>
<dbReference type="EMBL" id="BGZK01001677">
    <property type="protein sequence ID" value="GBP84413.1"/>
    <property type="molecule type" value="Genomic_DNA"/>
</dbReference>
<dbReference type="AlphaFoldDB" id="A0A4C1ZB61"/>
<accession>A0A4C1ZB61</accession>
<protein>
    <submittedName>
        <fullName evidence="2">Uncharacterized protein</fullName>
    </submittedName>
</protein>
<evidence type="ECO:0000313" key="2">
    <source>
        <dbReference type="EMBL" id="GBP84413.1"/>
    </source>
</evidence>